<dbReference type="InterPro" id="IPR050624">
    <property type="entry name" value="HTH-type_Tx_Regulator"/>
</dbReference>
<reference evidence="2 3" key="1">
    <citation type="journal article" date="2019" name="Int. J. Syst. Evol. Microbiol.">
        <title>Capsulimonas corticalis gen. nov., sp. nov., an aerobic capsulated bacterium, of a novel bacterial order, Capsulimonadales ord. nov., of the class Armatimonadia of the phylum Armatimonadetes.</title>
        <authorList>
            <person name="Li J."/>
            <person name="Kudo C."/>
            <person name="Tonouchi A."/>
        </authorList>
    </citation>
    <scope>NUCLEOTIDE SEQUENCE [LARGE SCALE GENOMIC DNA]</scope>
    <source>
        <strain evidence="2 3">AX-7</strain>
    </source>
</reference>
<dbReference type="AlphaFoldDB" id="A0A402CSM7"/>
<dbReference type="PANTHER" id="PTHR43479:SF7">
    <property type="entry name" value="TETR-FAMILY TRANSCRIPTIONAL REGULATOR"/>
    <property type="match status" value="1"/>
</dbReference>
<protein>
    <submittedName>
        <fullName evidence="2">Uncharacterized protein</fullName>
    </submittedName>
</protein>
<dbReference type="PANTHER" id="PTHR43479">
    <property type="entry name" value="ACREF/ENVCD OPERON REPRESSOR-RELATED"/>
    <property type="match status" value="1"/>
</dbReference>
<gene>
    <name evidence="2" type="ORF">CCAX7_30870</name>
</gene>
<keyword evidence="3" id="KW-1185">Reference proteome</keyword>
<dbReference type="EMBL" id="AP025739">
    <property type="protein sequence ID" value="BDI31036.1"/>
    <property type="molecule type" value="Genomic_DNA"/>
</dbReference>
<dbReference type="OrthoDB" id="9810250at2"/>
<evidence type="ECO:0000313" key="3">
    <source>
        <dbReference type="Proteomes" id="UP000287394"/>
    </source>
</evidence>
<dbReference type="GO" id="GO:0003677">
    <property type="term" value="F:DNA binding"/>
    <property type="evidence" value="ECO:0007669"/>
    <property type="project" value="UniProtKB-UniRule"/>
</dbReference>
<accession>A0A402CSM7</accession>
<dbReference type="KEGG" id="ccot:CCAX7_30870"/>
<dbReference type="Pfam" id="PF00440">
    <property type="entry name" value="TetR_N"/>
    <property type="match status" value="1"/>
</dbReference>
<evidence type="ECO:0000313" key="2">
    <source>
        <dbReference type="EMBL" id="BDI31036.1"/>
    </source>
</evidence>
<keyword evidence="1" id="KW-0238">DNA-binding</keyword>
<name>A0A402CSM7_9BACT</name>
<dbReference type="InterPro" id="IPR009057">
    <property type="entry name" value="Homeodomain-like_sf"/>
</dbReference>
<dbReference type="InterPro" id="IPR001647">
    <property type="entry name" value="HTH_TetR"/>
</dbReference>
<dbReference type="Gene3D" id="1.10.357.10">
    <property type="entry name" value="Tetracycline Repressor, domain 2"/>
    <property type="match status" value="1"/>
</dbReference>
<proteinExistence type="predicted"/>
<sequence length="217" mass="24447">MSKIAVLSLTRQIIESVVEIFMSCPANEPSDPRVRRTRALLQNALRDLLHEKKFGVISVQDIAERATVNRATFYAHFDDKYALLSCVLRSELGAKLWSRFPKPTPLTCESLTLLAAAVFEFIGEMRTQCPDSARDMENTMGSILQEEIYEFIDTWLRIGGLAPPLRGQPRETVATVFSWSIYGAAHRWSRSDRKQTAEDAAREISALLMPARELSAV</sequence>
<dbReference type="SUPFAM" id="SSF46689">
    <property type="entry name" value="Homeodomain-like"/>
    <property type="match status" value="1"/>
</dbReference>
<dbReference type="PROSITE" id="PS50977">
    <property type="entry name" value="HTH_TETR_2"/>
    <property type="match status" value="1"/>
</dbReference>
<evidence type="ECO:0000256" key="1">
    <source>
        <dbReference type="ARBA" id="ARBA00023125"/>
    </source>
</evidence>
<dbReference type="Proteomes" id="UP000287394">
    <property type="component" value="Chromosome"/>
</dbReference>
<organism evidence="2 3">
    <name type="scientific">Capsulimonas corticalis</name>
    <dbReference type="NCBI Taxonomy" id="2219043"/>
    <lineage>
        <taxon>Bacteria</taxon>
        <taxon>Bacillati</taxon>
        <taxon>Armatimonadota</taxon>
        <taxon>Armatimonadia</taxon>
        <taxon>Capsulimonadales</taxon>
        <taxon>Capsulimonadaceae</taxon>
        <taxon>Capsulimonas</taxon>
    </lineage>
</organism>